<feature type="region of interest" description="Disordered" evidence="1">
    <location>
        <begin position="325"/>
        <end position="353"/>
    </location>
</feature>
<evidence type="ECO:0000313" key="3">
    <source>
        <dbReference type="Proteomes" id="UP000780801"/>
    </source>
</evidence>
<feature type="compositionally biased region" description="Polar residues" evidence="1">
    <location>
        <begin position="56"/>
        <end position="66"/>
    </location>
</feature>
<organism evidence="2 3">
    <name type="scientific">Lunasporangiospora selenospora</name>
    <dbReference type="NCBI Taxonomy" id="979761"/>
    <lineage>
        <taxon>Eukaryota</taxon>
        <taxon>Fungi</taxon>
        <taxon>Fungi incertae sedis</taxon>
        <taxon>Mucoromycota</taxon>
        <taxon>Mortierellomycotina</taxon>
        <taxon>Mortierellomycetes</taxon>
        <taxon>Mortierellales</taxon>
        <taxon>Mortierellaceae</taxon>
        <taxon>Lunasporangiospora</taxon>
    </lineage>
</organism>
<reference evidence="2" key="1">
    <citation type="journal article" date="2020" name="Fungal Divers.">
        <title>Resolving the Mortierellaceae phylogeny through synthesis of multi-gene phylogenetics and phylogenomics.</title>
        <authorList>
            <person name="Vandepol N."/>
            <person name="Liber J."/>
            <person name="Desiro A."/>
            <person name="Na H."/>
            <person name="Kennedy M."/>
            <person name="Barry K."/>
            <person name="Grigoriev I.V."/>
            <person name="Miller A.N."/>
            <person name="O'Donnell K."/>
            <person name="Stajich J.E."/>
            <person name="Bonito G."/>
        </authorList>
    </citation>
    <scope>NUCLEOTIDE SEQUENCE</scope>
    <source>
        <strain evidence="2">KOD1015</strain>
    </source>
</reference>
<feature type="region of interest" description="Disordered" evidence="1">
    <location>
        <begin position="283"/>
        <end position="307"/>
    </location>
</feature>
<dbReference type="EMBL" id="JAABOA010000317">
    <property type="protein sequence ID" value="KAF9584835.1"/>
    <property type="molecule type" value="Genomic_DNA"/>
</dbReference>
<dbReference type="OrthoDB" id="2441396at2759"/>
<dbReference type="AlphaFoldDB" id="A0A9P6FZU3"/>
<protein>
    <recommendedName>
        <fullName evidence="4">RRM domain-containing protein</fullName>
    </recommendedName>
</protein>
<comment type="caution">
    <text evidence="2">The sequence shown here is derived from an EMBL/GenBank/DDBJ whole genome shotgun (WGS) entry which is preliminary data.</text>
</comment>
<accession>A0A9P6FZU3</accession>
<dbReference type="InterPro" id="IPR012677">
    <property type="entry name" value="Nucleotide-bd_a/b_plait_sf"/>
</dbReference>
<evidence type="ECO:0008006" key="4">
    <source>
        <dbReference type="Google" id="ProtNLM"/>
    </source>
</evidence>
<feature type="region of interest" description="Disordered" evidence="1">
    <location>
        <begin position="56"/>
        <end position="103"/>
    </location>
</feature>
<dbReference type="Proteomes" id="UP000780801">
    <property type="component" value="Unassembled WGS sequence"/>
</dbReference>
<dbReference type="GO" id="GO:0003676">
    <property type="term" value="F:nucleic acid binding"/>
    <property type="evidence" value="ECO:0007669"/>
    <property type="project" value="InterPro"/>
</dbReference>
<proteinExistence type="predicted"/>
<evidence type="ECO:0000313" key="2">
    <source>
        <dbReference type="EMBL" id="KAF9584835.1"/>
    </source>
</evidence>
<gene>
    <name evidence="2" type="ORF">BGW38_004988</name>
</gene>
<dbReference type="InterPro" id="IPR035979">
    <property type="entry name" value="RBD_domain_sf"/>
</dbReference>
<evidence type="ECO:0000256" key="1">
    <source>
        <dbReference type="SAM" id="MobiDB-lite"/>
    </source>
</evidence>
<dbReference type="SUPFAM" id="SSF54928">
    <property type="entry name" value="RNA-binding domain, RBD"/>
    <property type="match status" value="1"/>
</dbReference>
<feature type="region of interest" description="Disordered" evidence="1">
    <location>
        <begin position="226"/>
        <end position="257"/>
    </location>
</feature>
<sequence length="353" mass="39097">MATRLFCRSAILRSNGPAIPRNEKSVAQSIRFATLLTDFGSGAKITFTSSAVRTNQDTVYTNQSSSGGNREDRRHHRGRRRHNNNGEDNGNGARFSATAFDKKPAGDPNLFRAFFRSPDKIRSLEDAQVFISHMKTNYGPLIQYQFARCPETKKYFGYGFLTFRNKESYRKAIDDKFIRVSAKDYEIQVTGYTPPKRQIRFGNPGFQGFHDIEELRAAKAVELKEAATKSMSQTESSSVETLQSSSSDSGSSQEVEPADFVSAFKSQSPGSLGGIEAGTVEVNADKDDGQSALPSTTQPTSSMRSNEKKLVQLWKTIPEGIERAERNALKAKETGDEKEDDQEILSAQKTAGQ</sequence>
<dbReference type="Gene3D" id="3.30.70.330">
    <property type="match status" value="1"/>
</dbReference>
<feature type="compositionally biased region" description="Polar residues" evidence="1">
    <location>
        <begin position="292"/>
        <end position="304"/>
    </location>
</feature>
<feature type="compositionally biased region" description="Low complexity" evidence="1">
    <location>
        <begin position="232"/>
        <end position="252"/>
    </location>
</feature>
<feature type="compositionally biased region" description="Basic and acidic residues" evidence="1">
    <location>
        <begin position="325"/>
        <end position="335"/>
    </location>
</feature>
<name>A0A9P6FZU3_9FUNG</name>
<feature type="compositionally biased region" description="Basic residues" evidence="1">
    <location>
        <begin position="73"/>
        <end position="83"/>
    </location>
</feature>
<keyword evidence="3" id="KW-1185">Reference proteome</keyword>